<evidence type="ECO:0000256" key="1">
    <source>
        <dbReference type="ARBA" id="ARBA00008714"/>
    </source>
</evidence>
<evidence type="ECO:0000256" key="3">
    <source>
        <dbReference type="ARBA" id="ARBA00022723"/>
    </source>
</evidence>
<evidence type="ECO:0000259" key="7">
    <source>
        <dbReference type="Pfam" id="PF02777"/>
    </source>
</evidence>
<dbReference type="InterPro" id="IPR019831">
    <property type="entry name" value="Mn/Fe_SOD_N"/>
</dbReference>
<accession>A0A835SVY2</accession>
<keyword evidence="4" id="KW-0560">Oxidoreductase</keyword>
<dbReference type="SUPFAM" id="SSF46609">
    <property type="entry name" value="Fe,Mn superoxide dismutase (SOD), N-terminal domain"/>
    <property type="match status" value="1"/>
</dbReference>
<evidence type="ECO:0000313" key="9">
    <source>
        <dbReference type="Proteomes" id="UP000650467"/>
    </source>
</evidence>
<evidence type="ECO:0000256" key="5">
    <source>
        <dbReference type="SAM" id="SignalP"/>
    </source>
</evidence>
<keyword evidence="9" id="KW-1185">Reference proteome</keyword>
<dbReference type="PANTHER" id="PTHR43595">
    <property type="entry name" value="37S RIBOSOMAL PROTEIN S26, MITOCHONDRIAL"/>
    <property type="match status" value="1"/>
</dbReference>
<dbReference type="Proteomes" id="UP000650467">
    <property type="component" value="Unassembled WGS sequence"/>
</dbReference>
<dbReference type="InterPro" id="IPR019833">
    <property type="entry name" value="Mn/Fe_SOD_BS"/>
</dbReference>
<dbReference type="Gene3D" id="1.10.287.990">
    <property type="entry name" value="Fe,Mn superoxide dismutase (SOD) domain"/>
    <property type="match status" value="1"/>
</dbReference>
<dbReference type="Pfam" id="PF00081">
    <property type="entry name" value="Sod_Fe_N"/>
    <property type="match status" value="1"/>
</dbReference>
<dbReference type="PRINTS" id="PR01703">
    <property type="entry name" value="MNSODISMTASE"/>
</dbReference>
<dbReference type="GO" id="GO:0004784">
    <property type="term" value="F:superoxide dismutase activity"/>
    <property type="evidence" value="ECO:0007669"/>
    <property type="project" value="UniProtKB-EC"/>
</dbReference>
<dbReference type="Gene3D" id="3.55.40.20">
    <property type="entry name" value="Iron/manganese superoxide dismutase, C-terminal domain"/>
    <property type="match status" value="1"/>
</dbReference>
<dbReference type="GO" id="GO:0005737">
    <property type="term" value="C:cytoplasm"/>
    <property type="evidence" value="ECO:0007669"/>
    <property type="project" value="TreeGrafter"/>
</dbReference>
<name>A0A835SVY2_CHLIN</name>
<evidence type="ECO:0000256" key="4">
    <source>
        <dbReference type="ARBA" id="ARBA00023002"/>
    </source>
</evidence>
<dbReference type="SUPFAM" id="SSF54719">
    <property type="entry name" value="Fe,Mn superoxide dismutase (SOD), C-terminal domain"/>
    <property type="match status" value="1"/>
</dbReference>
<protein>
    <recommendedName>
        <fullName evidence="2">superoxide dismutase</fullName>
        <ecNumber evidence="2">1.15.1.1</ecNumber>
    </recommendedName>
</protein>
<feature type="domain" description="Manganese/iron superoxide dismutase C-terminal" evidence="7">
    <location>
        <begin position="159"/>
        <end position="269"/>
    </location>
</feature>
<dbReference type="InterPro" id="IPR036314">
    <property type="entry name" value="SOD_C_sf"/>
</dbReference>
<dbReference type="InterPro" id="IPR036324">
    <property type="entry name" value="Mn/Fe_SOD_N_sf"/>
</dbReference>
<sequence length="285" mass="30412">MASQARAAALLAAALLVCAIGASSSKRTPYPVECQLKANGTYAIPGLPLPYDAYLPAIDNETMFLHSQRHVGAAVTAVNGVLARYPSLRDLSLSEIVSQVGTKRFNRKHAIAANDSTALRNNAGSLWNHAHFWRIMTTYNSSNPAIVLTDAAPAAGVPSLKAAIAAKWGNTTALLDSLRATGAAVFGSGWAWLVVRPQASGSGFELAVVPSPNQDNPLMEGYVTDPARRGIPILGVDVWEHAYYLRYRNVRPAYLSAWVGLVDWAAVQRNYGLAVAGRVDALLCS</sequence>
<comment type="similarity">
    <text evidence="1">Belongs to the iron/manganese superoxide dismutase family.</text>
</comment>
<feature type="signal peptide" evidence="5">
    <location>
        <begin position="1"/>
        <end position="25"/>
    </location>
</feature>
<dbReference type="OrthoDB" id="239262at2759"/>
<evidence type="ECO:0000256" key="2">
    <source>
        <dbReference type="ARBA" id="ARBA00012682"/>
    </source>
</evidence>
<organism evidence="8 9">
    <name type="scientific">Chlamydomonas incerta</name>
    <dbReference type="NCBI Taxonomy" id="51695"/>
    <lineage>
        <taxon>Eukaryota</taxon>
        <taxon>Viridiplantae</taxon>
        <taxon>Chlorophyta</taxon>
        <taxon>core chlorophytes</taxon>
        <taxon>Chlorophyceae</taxon>
        <taxon>CS clade</taxon>
        <taxon>Chlamydomonadales</taxon>
        <taxon>Chlamydomonadaceae</taxon>
        <taxon>Chlamydomonas</taxon>
    </lineage>
</organism>
<comment type="caution">
    <text evidence="8">The sequence shown here is derived from an EMBL/GenBank/DDBJ whole genome shotgun (WGS) entry which is preliminary data.</text>
</comment>
<gene>
    <name evidence="8" type="ORF">HXX76_007806</name>
</gene>
<reference evidence="8" key="1">
    <citation type="journal article" date="2020" name="bioRxiv">
        <title>Comparative genomics of Chlamydomonas.</title>
        <authorList>
            <person name="Craig R.J."/>
            <person name="Hasan A.R."/>
            <person name="Ness R.W."/>
            <person name="Keightley P.D."/>
        </authorList>
    </citation>
    <scope>NUCLEOTIDE SEQUENCE</scope>
    <source>
        <strain evidence="8">SAG 7.73</strain>
    </source>
</reference>
<keyword evidence="3" id="KW-0479">Metal-binding</keyword>
<dbReference type="InterPro" id="IPR019832">
    <property type="entry name" value="Mn/Fe_SOD_C"/>
</dbReference>
<dbReference type="PROSITE" id="PS00088">
    <property type="entry name" value="SOD_MN"/>
    <property type="match status" value="1"/>
</dbReference>
<dbReference type="PANTHER" id="PTHR43595:SF2">
    <property type="entry name" value="SMALL RIBOSOMAL SUBUNIT PROTEIN MS42"/>
    <property type="match status" value="1"/>
</dbReference>
<dbReference type="GO" id="GO:0046872">
    <property type="term" value="F:metal ion binding"/>
    <property type="evidence" value="ECO:0007669"/>
    <property type="project" value="UniProtKB-KW"/>
</dbReference>
<dbReference type="AlphaFoldDB" id="A0A835SVY2"/>
<keyword evidence="5" id="KW-0732">Signal</keyword>
<proteinExistence type="inferred from homology"/>
<feature type="chain" id="PRO_5032347340" description="superoxide dismutase" evidence="5">
    <location>
        <begin position="26"/>
        <end position="285"/>
    </location>
</feature>
<feature type="domain" description="Manganese/iron superoxide dismutase N-terminal" evidence="6">
    <location>
        <begin position="41"/>
        <end position="136"/>
    </location>
</feature>
<evidence type="ECO:0000313" key="8">
    <source>
        <dbReference type="EMBL" id="KAG2434078.1"/>
    </source>
</evidence>
<dbReference type="InterPro" id="IPR001189">
    <property type="entry name" value="Mn/Fe_SOD"/>
</dbReference>
<evidence type="ECO:0000259" key="6">
    <source>
        <dbReference type="Pfam" id="PF00081"/>
    </source>
</evidence>
<dbReference type="EMBL" id="JAEHOC010000017">
    <property type="protein sequence ID" value="KAG2434078.1"/>
    <property type="molecule type" value="Genomic_DNA"/>
</dbReference>
<dbReference type="Pfam" id="PF02777">
    <property type="entry name" value="Sod_Fe_C"/>
    <property type="match status" value="1"/>
</dbReference>
<dbReference type="EC" id="1.15.1.1" evidence="2"/>